<comment type="caution">
    <text evidence="5">The sequence shown here is derived from an EMBL/GenBank/DDBJ whole genome shotgun (WGS) entry which is preliminary data.</text>
</comment>
<dbReference type="PANTHER" id="PTHR45641">
    <property type="entry name" value="TETRATRICOPEPTIDE REPEAT PROTEIN (AFU_ORTHOLOGUE AFUA_6G03870)"/>
    <property type="match status" value="1"/>
</dbReference>
<dbReference type="AlphaFoldDB" id="A0AAV7EG89"/>
<protein>
    <recommendedName>
        <fullName evidence="7">Nephrocystin-3</fullName>
    </recommendedName>
</protein>
<dbReference type="GO" id="GO:0009658">
    <property type="term" value="P:chloroplast organization"/>
    <property type="evidence" value="ECO:0007669"/>
    <property type="project" value="TreeGrafter"/>
</dbReference>
<accession>A0AAV7EG89</accession>
<dbReference type="SUPFAM" id="SSF48452">
    <property type="entry name" value="TPR-like"/>
    <property type="match status" value="2"/>
</dbReference>
<organism evidence="5 6">
    <name type="scientific">Aristolochia fimbriata</name>
    <name type="common">White veined hardy Dutchman's pipe vine</name>
    <dbReference type="NCBI Taxonomy" id="158543"/>
    <lineage>
        <taxon>Eukaryota</taxon>
        <taxon>Viridiplantae</taxon>
        <taxon>Streptophyta</taxon>
        <taxon>Embryophyta</taxon>
        <taxon>Tracheophyta</taxon>
        <taxon>Spermatophyta</taxon>
        <taxon>Magnoliopsida</taxon>
        <taxon>Magnoliidae</taxon>
        <taxon>Piperales</taxon>
        <taxon>Aristolochiaceae</taxon>
        <taxon>Aristolochia</taxon>
    </lineage>
</organism>
<dbReference type="PROSITE" id="PS50005">
    <property type="entry name" value="TPR"/>
    <property type="match status" value="1"/>
</dbReference>
<keyword evidence="2 3" id="KW-0802">TPR repeat</keyword>
<dbReference type="Pfam" id="PF13424">
    <property type="entry name" value="TPR_12"/>
    <property type="match status" value="3"/>
</dbReference>
<proteinExistence type="predicted"/>
<dbReference type="GO" id="GO:0009507">
    <property type="term" value="C:chloroplast"/>
    <property type="evidence" value="ECO:0007669"/>
    <property type="project" value="TreeGrafter"/>
</dbReference>
<dbReference type="PANTHER" id="PTHR45641:SF19">
    <property type="entry name" value="NEPHROCYSTIN-3"/>
    <property type="match status" value="1"/>
</dbReference>
<name>A0AAV7EG89_ARIFI</name>
<gene>
    <name evidence="5" type="ORF">H6P81_013975</name>
</gene>
<dbReference type="SMART" id="SM00028">
    <property type="entry name" value="TPR"/>
    <property type="match status" value="6"/>
</dbReference>
<feature type="coiled-coil region" evidence="4">
    <location>
        <begin position="41"/>
        <end position="68"/>
    </location>
</feature>
<keyword evidence="1" id="KW-0677">Repeat</keyword>
<evidence type="ECO:0000313" key="5">
    <source>
        <dbReference type="EMBL" id="KAG9447847.1"/>
    </source>
</evidence>
<keyword evidence="6" id="KW-1185">Reference proteome</keyword>
<evidence type="ECO:0000256" key="2">
    <source>
        <dbReference type="ARBA" id="ARBA00022803"/>
    </source>
</evidence>
<dbReference type="InterPro" id="IPR011990">
    <property type="entry name" value="TPR-like_helical_dom_sf"/>
</dbReference>
<dbReference type="Pfam" id="PF13374">
    <property type="entry name" value="TPR_10"/>
    <property type="match status" value="1"/>
</dbReference>
<dbReference type="Proteomes" id="UP000825729">
    <property type="component" value="Unassembled WGS sequence"/>
</dbReference>
<dbReference type="InterPro" id="IPR019734">
    <property type="entry name" value="TPR_rpt"/>
</dbReference>
<reference evidence="5 6" key="1">
    <citation type="submission" date="2021-07" db="EMBL/GenBank/DDBJ databases">
        <title>The Aristolochia fimbriata genome: insights into angiosperm evolution, floral development and chemical biosynthesis.</title>
        <authorList>
            <person name="Jiao Y."/>
        </authorList>
    </citation>
    <scope>NUCLEOTIDE SEQUENCE [LARGE SCALE GENOMIC DNA]</scope>
    <source>
        <strain evidence="5">IBCAS-2021</strain>
        <tissue evidence="5">Leaf</tissue>
    </source>
</reference>
<sequence>MQSELLAAPVYMATALFSPSLPFSRPYTSHNHSSTPTKDDVTDFENQLQELFNEIKTLLAEGNNASAKDLLQANFMAVKDQIDAGVRGMEQAATLDVIALGYMATGDFKSVESLLEMIQEIVGSLHNDNPLLDSILMHMGSMYTTLGKLENALSVYRRGLEILEDIFGNGSPFLITPLLGMAKVFGLSGKAKKSKEMYLRAISILETTRGFECEDLVIPLFGLGKLFIKEGQAAEAESSFKRILSIYQKLYGENDGRVGTAMCSLAHVFCAKGAVEEAISLYRKGLQIIKDSKYMAIDDVVLDKMRIDLAELLHVAGREQEGRKLLEECLLITEMHKGNKHPSSVTHLLNLASSYSRSKDYAEAERLLRTSLQIMSKTAEPDDHSISVPMLHLAVALYHLHQDEEAERLALEAVRIREKTYGNLSLAVGEALDCLVSIQSRLGRDDDKLLTLLKRVLSIQERMLGSESEETVTTLKKIVFLLNRMGRKEEKAPLQRRLSMLRSKYKQKVHV</sequence>
<keyword evidence="4" id="KW-0175">Coiled coil</keyword>
<feature type="repeat" description="TPR" evidence="3">
    <location>
        <begin position="133"/>
        <end position="166"/>
    </location>
</feature>
<evidence type="ECO:0000256" key="3">
    <source>
        <dbReference type="PROSITE-ProRule" id="PRU00339"/>
    </source>
</evidence>
<dbReference type="EMBL" id="JAINDJ010000005">
    <property type="protein sequence ID" value="KAG9447847.1"/>
    <property type="molecule type" value="Genomic_DNA"/>
</dbReference>
<dbReference type="Gene3D" id="1.25.40.10">
    <property type="entry name" value="Tetratricopeptide repeat domain"/>
    <property type="match status" value="2"/>
</dbReference>
<evidence type="ECO:0000313" key="6">
    <source>
        <dbReference type="Proteomes" id="UP000825729"/>
    </source>
</evidence>
<evidence type="ECO:0008006" key="7">
    <source>
        <dbReference type="Google" id="ProtNLM"/>
    </source>
</evidence>
<evidence type="ECO:0000256" key="1">
    <source>
        <dbReference type="ARBA" id="ARBA00022737"/>
    </source>
</evidence>
<evidence type="ECO:0000256" key="4">
    <source>
        <dbReference type="SAM" id="Coils"/>
    </source>
</evidence>